<organism evidence="1 2">
    <name type="scientific">Cichorium intybus</name>
    <name type="common">Chicory</name>
    <dbReference type="NCBI Taxonomy" id="13427"/>
    <lineage>
        <taxon>Eukaryota</taxon>
        <taxon>Viridiplantae</taxon>
        <taxon>Streptophyta</taxon>
        <taxon>Embryophyta</taxon>
        <taxon>Tracheophyta</taxon>
        <taxon>Spermatophyta</taxon>
        <taxon>Magnoliopsida</taxon>
        <taxon>eudicotyledons</taxon>
        <taxon>Gunneridae</taxon>
        <taxon>Pentapetalae</taxon>
        <taxon>asterids</taxon>
        <taxon>campanulids</taxon>
        <taxon>Asterales</taxon>
        <taxon>Asteraceae</taxon>
        <taxon>Cichorioideae</taxon>
        <taxon>Cichorieae</taxon>
        <taxon>Cichoriinae</taxon>
        <taxon>Cichorium</taxon>
    </lineage>
</organism>
<dbReference type="Proteomes" id="UP001055811">
    <property type="component" value="Linkage Group LG05"/>
</dbReference>
<gene>
    <name evidence="1" type="ORF">L2E82_27951</name>
</gene>
<accession>A0ACB9CUF1</accession>
<evidence type="ECO:0000313" key="2">
    <source>
        <dbReference type="Proteomes" id="UP001055811"/>
    </source>
</evidence>
<name>A0ACB9CUF1_CICIN</name>
<evidence type="ECO:0000313" key="1">
    <source>
        <dbReference type="EMBL" id="KAI3737934.1"/>
    </source>
</evidence>
<reference evidence="1 2" key="2">
    <citation type="journal article" date="2022" name="Mol. Ecol. Resour.">
        <title>The genomes of chicory, endive, great burdock and yacon provide insights into Asteraceae paleo-polyploidization history and plant inulin production.</title>
        <authorList>
            <person name="Fan W."/>
            <person name="Wang S."/>
            <person name="Wang H."/>
            <person name="Wang A."/>
            <person name="Jiang F."/>
            <person name="Liu H."/>
            <person name="Zhao H."/>
            <person name="Xu D."/>
            <person name="Zhang Y."/>
        </authorList>
    </citation>
    <scope>NUCLEOTIDE SEQUENCE [LARGE SCALE GENOMIC DNA]</scope>
    <source>
        <strain evidence="2">cv. Punajuju</strain>
        <tissue evidence="1">Leaves</tissue>
    </source>
</reference>
<protein>
    <submittedName>
        <fullName evidence="1">Uncharacterized protein</fullName>
    </submittedName>
</protein>
<comment type="caution">
    <text evidence="1">The sequence shown here is derived from an EMBL/GenBank/DDBJ whole genome shotgun (WGS) entry which is preliminary data.</text>
</comment>
<keyword evidence="2" id="KW-1185">Reference proteome</keyword>
<sequence length="66" mass="7209">MNGAGRNIEHNALGGFIVSLSLSFLVCINQFSQSKMPSYVSFSPLPSFCPNINSGFLLPHMISSRF</sequence>
<dbReference type="EMBL" id="CM042013">
    <property type="protein sequence ID" value="KAI3737934.1"/>
    <property type="molecule type" value="Genomic_DNA"/>
</dbReference>
<reference evidence="2" key="1">
    <citation type="journal article" date="2022" name="Mol. Ecol. Resour.">
        <title>The genomes of chicory, endive, great burdock and yacon provide insights into Asteraceae palaeo-polyploidization history and plant inulin production.</title>
        <authorList>
            <person name="Fan W."/>
            <person name="Wang S."/>
            <person name="Wang H."/>
            <person name="Wang A."/>
            <person name="Jiang F."/>
            <person name="Liu H."/>
            <person name="Zhao H."/>
            <person name="Xu D."/>
            <person name="Zhang Y."/>
        </authorList>
    </citation>
    <scope>NUCLEOTIDE SEQUENCE [LARGE SCALE GENOMIC DNA]</scope>
    <source>
        <strain evidence="2">cv. Punajuju</strain>
    </source>
</reference>
<proteinExistence type="predicted"/>